<reference evidence="1" key="1">
    <citation type="journal article" date="2015" name="Nature">
        <title>Complex archaea that bridge the gap between prokaryotes and eukaryotes.</title>
        <authorList>
            <person name="Spang A."/>
            <person name="Saw J.H."/>
            <person name="Jorgensen S.L."/>
            <person name="Zaremba-Niedzwiedzka K."/>
            <person name="Martijn J."/>
            <person name="Lind A.E."/>
            <person name="van Eijk R."/>
            <person name="Schleper C."/>
            <person name="Guy L."/>
            <person name="Ettema T.J."/>
        </authorList>
    </citation>
    <scope>NUCLEOTIDE SEQUENCE</scope>
</reference>
<gene>
    <name evidence="1" type="ORF">LCGC14_1765620</name>
</gene>
<dbReference type="EMBL" id="LAZR01016484">
    <property type="protein sequence ID" value="KKM04301.1"/>
    <property type="molecule type" value="Genomic_DNA"/>
</dbReference>
<accession>A0A0F9JEQ6</accession>
<evidence type="ECO:0000313" key="1">
    <source>
        <dbReference type="EMBL" id="KKM04301.1"/>
    </source>
</evidence>
<comment type="caution">
    <text evidence="1">The sequence shown here is derived from an EMBL/GenBank/DDBJ whole genome shotgun (WGS) entry which is preliminary data.</text>
</comment>
<sequence length="132" mass="15004">MNYVNDEEILIDVKVIRSKGQVTLIEWDDAGRFRRILVPREVVFESKNGRGLVTEESLEMGMPYGVNWEARLQKSFIITGAKIAEQLEVAGIWTKEDYEQNPSVAQQAVLGAAKVILIELYAIIRNIPKQEN</sequence>
<proteinExistence type="predicted"/>
<name>A0A0F9JEQ6_9ZZZZ</name>
<organism evidence="1">
    <name type="scientific">marine sediment metagenome</name>
    <dbReference type="NCBI Taxonomy" id="412755"/>
    <lineage>
        <taxon>unclassified sequences</taxon>
        <taxon>metagenomes</taxon>
        <taxon>ecological metagenomes</taxon>
    </lineage>
</organism>
<dbReference type="AlphaFoldDB" id="A0A0F9JEQ6"/>
<protein>
    <submittedName>
        <fullName evidence="1">Uncharacterized protein</fullName>
    </submittedName>
</protein>